<accession>F0ZUA7</accession>
<dbReference type="Gene3D" id="3.30.420.40">
    <property type="match status" value="2"/>
</dbReference>
<dbReference type="VEuPathDB" id="AmoebaDB:DICPUDRAFT_155548"/>
<evidence type="ECO:0000256" key="1">
    <source>
        <dbReference type="RuleBase" id="RU000487"/>
    </source>
</evidence>
<dbReference type="GO" id="GO:0007018">
    <property type="term" value="P:microtubule-based movement"/>
    <property type="evidence" value="ECO:0000318"/>
    <property type="project" value="GO_Central"/>
</dbReference>
<dbReference type="Proteomes" id="UP000001064">
    <property type="component" value="Unassembled WGS sequence"/>
</dbReference>
<dbReference type="SUPFAM" id="SSF53067">
    <property type="entry name" value="Actin-like ATPase domain"/>
    <property type="match status" value="2"/>
</dbReference>
<gene>
    <name evidence="2" type="ORF">DICPUDRAFT_155548</name>
</gene>
<dbReference type="FunCoup" id="F0ZUA7">
    <property type="interactions" value="58"/>
</dbReference>
<evidence type="ECO:0008006" key="4">
    <source>
        <dbReference type="Google" id="ProtNLM"/>
    </source>
</evidence>
<reference evidence="3" key="1">
    <citation type="journal article" date="2011" name="Genome Biol.">
        <title>Comparative genomics of the social amoebae Dictyostelium discoideum and Dictyostelium purpureum.</title>
        <authorList>
            <consortium name="US DOE Joint Genome Institute (JGI-PGF)"/>
            <person name="Sucgang R."/>
            <person name="Kuo A."/>
            <person name="Tian X."/>
            <person name="Salerno W."/>
            <person name="Parikh A."/>
            <person name="Feasley C.L."/>
            <person name="Dalin E."/>
            <person name="Tu H."/>
            <person name="Huang E."/>
            <person name="Barry K."/>
            <person name="Lindquist E."/>
            <person name="Shapiro H."/>
            <person name="Bruce D."/>
            <person name="Schmutz J."/>
            <person name="Salamov A."/>
            <person name="Fey P."/>
            <person name="Gaudet P."/>
            <person name="Anjard C."/>
            <person name="Babu M.M."/>
            <person name="Basu S."/>
            <person name="Bushmanova Y."/>
            <person name="van der Wel H."/>
            <person name="Katoh-Kurasawa M."/>
            <person name="Dinh C."/>
            <person name="Coutinho P.M."/>
            <person name="Saito T."/>
            <person name="Elias M."/>
            <person name="Schaap P."/>
            <person name="Kay R.R."/>
            <person name="Henrissat B."/>
            <person name="Eichinger L."/>
            <person name="Rivero F."/>
            <person name="Putnam N.H."/>
            <person name="West C.M."/>
            <person name="Loomis W.F."/>
            <person name="Chisholm R.L."/>
            <person name="Shaulsky G."/>
            <person name="Strassmann J.E."/>
            <person name="Queller D.C."/>
            <person name="Kuspa A."/>
            <person name="Grigoriev I.V."/>
        </authorList>
    </citation>
    <scope>NUCLEOTIDE SEQUENCE [LARGE SCALE GENOMIC DNA]</scope>
    <source>
        <strain evidence="3">QSDP1</strain>
    </source>
</reference>
<dbReference type="RefSeq" id="XP_003291008.1">
    <property type="nucleotide sequence ID" value="XM_003290960.1"/>
</dbReference>
<evidence type="ECO:0000313" key="2">
    <source>
        <dbReference type="EMBL" id="EGC32474.1"/>
    </source>
</evidence>
<dbReference type="Pfam" id="PF00022">
    <property type="entry name" value="Actin"/>
    <property type="match status" value="2"/>
</dbReference>
<comment type="similarity">
    <text evidence="1">Belongs to the actin family.</text>
</comment>
<dbReference type="EMBL" id="GL871191">
    <property type="protein sequence ID" value="EGC32474.1"/>
    <property type="molecule type" value="Genomic_DNA"/>
</dbReference>
<dbReference type="InParanoid" id="F0ZUA7"/>
<dbReference type="CDD" id="cd10207">
    <property type="entry name" value="ASKHA_NBD_Arp10"/>
    <property type="match status" value="1"/>
</dbReference>
<dbReference type="GeneID" id="10508860"/>
<proteinExistence type="inferred from homology"/>
<organism evidence="2 3">
    <name type="scientific">Dictyostelium purpureum</name>
    <name type="common">Slime mold</name>
    <dbReference type="NCBI Taxonomy" id="5786"/>
    <lineage>
        <taxon>Eukaryota</taxon>
        <taxon>Amoebozoa</taxon>
        <taxon>Evosea</taxon>
        <taxon>Eumycetozoa</taxon>
        <taxon>Dictyostelia</taxon>
        <taxon>Dictyosteliales</taxon>
        <taxon>Dictyosteliaceae</taxon>
        <taxon>Dictyostelium</taxon>
    </lineage>
</organism>
<dbReference type="KEGG" id="dpp:DICPUDRAFT_155548"/>
<name>F0ZUA7_DICPU</name>
<evidence type="ECO:0000313" key="3">
    <source>
        <dbReference type="Proteomes" id="UP000001064"/>
    </source>
</evidence>
<dbReference type="SMART" id="SM00268">
    <property type="entry name" value="ACTIN"/>
    <property type="match status" value="1"/>
</dbReference>
<dbReference type="PANTHER" id="PTHR11937">
    <property type="entry name" value="ACTIN"/>
    <property type="match status" value="1"/>
</dbReference>
<dbReference type="STRING" id="5786.F0ZUA7"/>
<dbReference type="InterPro" id="IPR004000">
    <property type="entry name" value="Actin"/>
</dbReference>
<dbReference type="InterPro" id="IPR043129">
    <property type="entry name" value="ATPase_NBD"/>
</dbReference>
<dbReference type="GO" id="GO:0005869">
    <property type="term" value="C:dynactin complex"/>
    <property type="evidence" value="ECO:0000318"/>
    <property type="project" value="GO_Central"/>
</dbReference>
<protein>
    <recommendedName>
        <fullName evidence="4">Actin related protein 11</fullName>
    </recommendedName>
</protein>
<dbReference type="OMA" id="WERDNDN"/>
<dbReference type="AlphaFoldDB" id="F0ZUA7"/>
<dbReference type="Gene3D" id="3.90.640.10">
    <property type="entry name" value="Actin, Chain A, domain 4"/>
    <property type="match status" value="1"/>
</dbReference>
<keyword evidence="3" id="KW-1185">Reference proteome</keyword>
<dbReference type="OrthoDB" id="337660at2759"/>
<sequence>MDIVIEIGGRYTKVGYSPETSPRFIVPTNLLPLDISIWLSSGTSIDKINNANNKIQKIPTSIQLKESLYTFFKSLFLNYLLCKADERKIIIVENLFLPRLFRESLVSVLFEQFRVPMIVFINPTASMIPTLRTTSLIIDIGYSETRVLPIYEGIGVLKSLETITLGSETLIRELKKTLLLDHNGILVNNENGSIINDQQLTIDTINNISESTFEDILTRCLQLSIIIKSSIRLHLIDRLYRSTTTQEDLNNEDQIQETFEEGNIASTILDCLVKCEHDQRKPLSHNILLLGGTTMIPGFKRKLVIELNKQIKDNKHYNDQVGGLIGHFDFVQHPFGNNYLAWLGGSILANTIEHIYSKITLDQYLAAPSLFKRNQLIPEWEKLSNINNYTQIAQTTIGTTINPLQFSTTSSLFSPFTSSSDLSSHLNKD</sequence>
<dbReference type="eggNOG" id="KOG0676">
    <property type="taxonomic scope" value="Eukaryota"/>
</dbReference>